<dbReference type="InterPro" id="IPR030386">
    <property type="entry name" value="G_GB1_RHD3_dom"/>
</dbReference>
<evidence type="ECO:0000256" key="4">
    <source>
        <dbReference type="PROSITE-ProRule" id="PRU01052"/>
    </source>
</evidence>
<dbReference type="FunFam" id="3.40.50.300:FF:001470">
    <property type="entry name" value="Interferon-induced guanylate-binding protein 1"/>
    <property type="match status" value="1"/>
</dbReference>
<dbReference type="Pfam" id="PF02263">
    <property type="entry name" value="GBP"/>
    <property type="match status" value="1"/>
</dbReference>
<evidence type="ECO:0000313" key="7">
    <source>
        <dbReference type="EMBL" id="CDW83719.1"/>
    </source>
</evidence>
<keyword evidence="8" id="KW-1185">Reference proteome</keyword>
<protein>
    <submittedName>
        <fullName evidence="7">Guanylate-binding n-terminal domain containing protein</fullName>
    </submittedName>
</protein>
<name>A0A078ANG6_STYLE</name>
<dbReference type="EMBL" id="CCKQ01012111">
    <property type="protein sequence ID" value="CDW83719.1"/>
    <property type="molecule type" value="Genomic_DNA"/>
</dbReference>
<dbReference type="Proteomes" id="UP000039865">
    <property type="component" value="Unassembled WGS sequence"/>
</dbReference>
<evidence type="ECO:0000256" key="2">
    <source>
        <dbReference type="ARBA" id="ARBA00022801"/>
    </source>
</evidence>
<reference evidence="7 8" key="1">
    <citation type="submission" date="2014-06" db="EMBL/GenBank/DDBJ databases">
        <authorList>
            <person name="Swart Estienne"/>
        </authorList>
    </citation>
    <scope>NUCLEOTIDE SEQUENCE [LARGE SCALE GENOMIC DNA]</scope>
    <source>
        <strain evidence="7 8">130c</strain>
    </source>
</reference>
<dbReference type="GO" id="GO:0003924">
    <property type="term" value="F:GTPase activity"/>
    <property type="evidence" value="ECO:0007669"/>
    <property type="project" value="InterPro"/>
</dbReference>
<keyword evidence="3" id="KW-0342">GTP-binding</keyword>
<evidence type="ECO:0000256" key="5">
    <source>
        <dbReference type="SAM" id="Coils"/>
    </source>
</evidence>
<accession>A0A078ANG6</accession>
<comment type="similarity">
    <text evidence="4">Belongs to the TRAFAC class dynamin-like GTPase superfamily. GB1/RHD3 GTPase family.</text>
</comment>
<evidence type="ECO:0000256" key="1">
    <source>
        <dbReference type="ARBA" id="ARBA00022741"/>
    </source>
</evidence>
<sequence>MDKLAVPTQSVAIPFIMFTIENGFKINDEAVEFLTQIKGKVGIIAICGKYRTGKSYILNKLFMEQLAEDRAKRGFQVGPTINPCTKGLWIWKEIFYAQNDEDRETPIIIIDTEGLGAFDEDDNHDTKIFLLALLLSSLLIYNSVGSIDENVLNNLSLVVNLSKTLQIKNDQKAEDPDELAEYFPSFLWILRDFALRLIDQDGNQISSKQYLENSLKEQKGVSDAIENKNRIRRLIKHFFKDRDCQTLVRPIEEEQKLQTLNTLKNSDLRAEFVEQINNLRSKIFKKVKPKLLKNQIINGPMLIELAEAYVKALNGGKVPTIENAWNYMQASELDRAFKEVIAEYDTKIKTAIEKSLPLNEDKLKDALLKGKQEALVNFKAKVLGDINNSKGQEYQMKLKKEIKTRQAQIEKKNTQVTRDECIKILESCVTQNIKAKVMQNLYKSYSDLKFDFEQLRNETLQTMSQGFAIKEHVYEFLFNKSLQLTEDFLSDRENNSCNTIRILQEKLKTAEHESLRYKQELNHEKEQCFTRLQDGESDRIKYKTENAILTERLQNAKAEIDELRMKLNCEYTEKMQDLELQNKVQKEELRKKDNEIVDLTNETIKNSNDHNKRFALIEQEREFLRNDLNNLKESIQRKDLDLQDLNKQIRDKEEKIKSYRQKKKLSEKEAQDYKSQKDKFEQQILTMQPINNNVQMVDSSQLDFIKKELENVKLEKVYLQNQLLTTQSQKDENKRLYEALLNVINNNQLNGGNQNKENQAKNNKTVASSQEMIERLCQMQSKMLDLEQSNQVLRNFKNLYKSASEVKCGGCSRSFKPVLFKAHYLKCTKLIEDQLTSGESTGQDRLFIKFIDSESGGQQLRFFVSQCGLQWYVKFETDKLQETVRHLQRNYHSADFFKSNLFKKFLNVCDSENSSQSPSNKLAFNDVINQVIQELSSLYVIKKDQEFRSLFQIDDHISGDNTQNSTKSNREGTVYVSFMSQANNIEVK</sequence>
<dbReference type="InterPro" id="IPR003191">
    <property type="entry name" value="Guanylate-bd/ATL_C"/>
</dbReference>
<proteinExistence type="inferred from homology"/>
<organism evidence="7 8">
    <name type="scientific">Stylonychia lemnae</name>
    <name type="common">Ciliate</name>
    <dbReference type="NCBI Taxonomy" id="5949"/>
    <lineage>
        <taxon>Eukaryota</taxon>
        <taxon>Sar</taxon>
        <taxon>Alveolata</taxon>
        <taxon>Ciliophora</taxon>
        <taxon>Intramacronucleata</taxon>
        <taxon>Spirotrichea</taxon>
        <taxon>Stichotrichia</taxon>
        <taxon>Sporadotrichida</taxon>
        <taxon>Oxytrichidae</taxon>
        <taxon>Stylonychinae</taxon>
        <taxon>Stylonychia</taxon>
    </lineage>
</organism>
<dbReference type="PANTHER" id="PTHR10751">
    <property type="entry name" value="GUANYLATE BINDING PROTEIN"/>
    <property type="match status" value="1"/>
</dbReference>
<feature type="coiled-coil region" evidence="5">
    <location>
        <begin position="500"/>
        <end position="722"/>
    </location>
</feature>
<dbReference type="InterPro" id="IPR027417">
    <property type="entry name" value="P-loop_NTPase"/>
</dbReference>
<dbReference type="GO" id="GO:0005525">
    <property type="term" value="F:GTP binding"/>
    <property type="evidence" value="ECO:0007669"/>
    <property type="project" value="UniProtKB-KW"/>
</dbReference>
<feature type="domain" description="GB1/RHD3-type G" evidence="6">
    <location>
        <begin position="38"/>
        <end position="296"/>
    </location>
</feature>
<gene>
    <name evidence="7" type="primary">Contig7750.g8260</name>
    <name evidence="7" type="ORF">STYLEM_12767</name>
</gene>
<keyword evidence="5" id="KW-0175">Coiled coil</keyword>
<dbReference type="SUPFAM" id="SSF52540">
    <property type="entry name" value="P-loop containing nucleoside triphosphate hydrolases"/>
    <property type="match status" value="1"/>
</dbReference>
<dbReference type="PROSITE" id="PS51715">
    <property type="entry name" value="G_GB1_RHD3"/>
    <property type="match status" value="1"/>
</dbReference>
<dbReference type="Gene3D" id="3.40.50.300">
    <property type="entry name" value="P-loop containing nucleotide triphosphate hydrolases"/>
    <property type="match status" value="1"/>
</dbReference>
<keyword evidence="2" id="KW-0378">Hydrolase</keyword>
<dbReference type="Pfam" id="PF02841">
    <property type="entry name" value="GBP_C"/>
    <property type="match status" value="1"/>
</dbReference>
<dbReference type="InterPro" id="IPR015894">
    <property type="entry name" value="Guanylate-bd_N"/>
</dbReference>
<evidence type="ECO:0000256" key="3">
    <source>
        <dbReference type="ARBA" id="ARBA00023134"/>
    </source>
</evidence>
<dbReference type="AlphaFoldDB" id="A0A078ANG6"/>
<dbReference type="InterPro" id="IPR036543">
    <property type="entry name" value="Guanylate-bd_C_sf"/>
</dbReference>
<evidence type="ECO:0000313" key="8">
    <source>
        <dbReference type="Proteomes" id="UP000039865"/>
    </source>
</evidence>
<dbReference type="Gene3D" id="1.20.1000.10">
    <property type="entry name" value="Guanylate-binding protein, C-terminal domain"/>
    <property type="match status" value="1"/>
</dbReference>
<dbReference type="InParanoid" id="A0A078ANG6"/>
<keyword evidence="1" id="KW-0547">Nucleotide-binding</keyword>
<dbReference type="SUPFAM" id="SSF48340">
    <property type="entry name" value="Interferon-induced guanylate-binding protein 1 (GBP1), C-terminal domain"/>
    <property type="match status" value="1"/>
</dbReference>
<evidence type="ECO:0000259" key="6">
    <source>
        <dbReference type="PROSITE" id="PS51715"/>
    </source>
</evidence>
<dbReference type="OrthoDB" id="2135133at2759"/>